<keyword evidence="1" id="KW-0812">Transmembrane</keyword>
<dbReference type="RefSeq" id="WP_114343446.1">
    <property type="nucleotide sequence ID" value="NZ_QFWQ01000006.1"/>
</dbReference>
<evidence type="ECO:0000313" key="2">
    <source>
        <dbReference type="EMBL" id="RCS29659.1"/>
    </source>
</evidence>
<protein>
    <recommendedName>
        <fullName evidence="4">Transmembrane protein</fullName>
    </recommendedName>
</protein>
<keyword evidence="1" id="KW-0472">Membrane</keyword>
<name>A0A368KCJ0_9GAMM</name>
<evidence type="ECO:0000256" key="1">
    <source>
        <dbReference type="SAM" id="Phobius"/>
    </source>
</evidence>
<sequence>MNFGELIPISLFVCIAYSIKVCVDAMVRRHMVNAGGSEDLVNSILRDEDQRRRHSSLRWGIVLVALAIGFGLIQWFDWHEVTPGLIAVLAGATGLGNLAFFAISRRIG</sequence>
<organism evidence="2 3">
    <name type="scientific">Rhodanobacter denitrificans</name>
    <dbReference type="NCBI Taxonomy" id="666685"/>
    <lineage>
        <taxon>Bacteria</taxon>
        <taxon>Pseudomonadati</taxon>
        <taxon>Pseudomonadota</taxon>
        <taxon>Gammaproteobacteria</taxon>
        <taxon>Lysobacterales</taxon>
        <taxon>Rhodanobacteraceae</taxon>
        <taxon>Rhodanobacter</taxon>
    </lineage>
</organism>
<reference evidence="2 3" key="1">
    <citation type="submission" date="2018-05" db="EMBL/GenBank/DDBJ databases">
        <title>Draft genome sequence of Rhodanobacter denitrificans Yn1 isolated from gold copper mine.</title>
        <authorList>
            <person name="Yang N."/>
            <person name="Mazhar H.S."/>
            <person name="Rensing C."/>
        </authorList>
    </citation>
    <scope>NUCLEOTIDE SEQUENCE [LARGE SCALE GENOMIC DNA]</scope>
    <source>
        <strain evidence="2 3">Yn1</strain>
    </source>
</reference>
<gene>
    <name evidence="2" type="ORF">DEO45_10920</name>
</gene>
<evidence type="ECO:0008006" key="4">
    <source>
        <dbReference type="Google" id="ProtNLM"/>
    </source>
</evidence>
<keyword evidence="1" id="KW-1133">Transmembrane helix</keyword>
<proteinExistence type="predicted"/>
<dbReference type="OrthoDB" id="5954762at2"/>
<feature type="transmembrane region" description="Helical" evidence="1">
    <location>
        <begin position="56"/>
        <end position="76"/>
    </location>
</feature>
<feature type="transmembrane region" description="Helical" evidence="1">
    <location>
        <begin position="82"/>
        <end position="103"/>
    </location>
</feature>
<accession>A0A368KCJ0</accession>
<dbReference type="EMBL" id="QFWQ01000006">
    <property type="protein sequence ID" value="RCS29659.1"/>
    <property type="molecule type" value="Genomic_DNA"/>
</dbReference>
<evidence type="ECO:0000313" key="3">
    <source>
        <dbReference type="Proteomes" id="UP000252387"/>
    </source>
</evidence>
<dbReference type="AlphaFoldDB" id="A0A368KCJ0"/>
<comment type="caution">
    <text evidence="2">The sequence shown here is derived from an EMBL/GenBank/DDBJ whole genome shotgun (WGS) entry which is preliminary data.</text>
</comment>
<keyword evidence="3" id="KW-1185">Reference proteome</keyword>
<feature type="transmembrane region" description="Helical" evidence="1">
    <location>
        <begin position="6"/>
        <end position="23"/>
    </location>
</feature>
<dbReference type="Proteomes" id="UP000252387">
    <property type="component" value="Unassembled WGS sequence"/>
</dbReference>